<feature type="compositionally biased region" description="Polar residues" evidence="1">
    <location>
        <begin position="196"/>
        <end position="205"/>
    </location>
</feature>
<dbReference type="AlphaFoldDB" id="A0A4E0RW79"/>
<evidence type="ECO:0000313" key="4">
    <source>
        <dbReference type="Proteomes" id="UP000230066"/>
    </source>
</evidence>
<feature type="region of interest" description="Disordered" evidence="1">
    <location>
        <begin position="42"/>
        <end position="61"/>
    </location>
</feature>
<dbReference type="PANTHER" id="PTHR23149:SF27">
    <property type="entry name" value="PIN2_TERF1-INTERACTING TELOMERASE INHIBITOR 1"/>
    <property type="match status" value="1"/>
</dbReference>
<feature type="compositionally biased region" description="Basic and acidic residues" evidence="1">
    <location>
        <begin position="48"/>
        <end position="61"/>
    </location>
</feature>
<dbReference type="GO" id="GO:0005730">
    <property type="term" value="C:nucleolus"/>
    <property type="evidence" value="ECO:0007669"/>
    <property type="project" value="TreeGrafter"/>
</dbReference>
<dbReference type="Pfam" id="PF01585">
    <property type="entry name" value="G-patch"/>
    <property type="match status" value="1"/>
</dbReference>
<dbReference type="GO" id="GO:0010521">
    <property type="term" value="F:telomerase inhibitor activity"/>
    <property type="evidence" value="ECO:0007669"/>
    <property type="project" value="TreeGrafter"/>
</dbReference>
<feature type="domain" description="G-patch" evidence="2">
    <location>
        <begin position="24"/>
        <end position="70"/>
    </location>
</feature>
<dbReference type="GO" id="GO:0003676">
    <property type="term" value="F:nucleic acid binding"/>
    <property type="evidence" value="ECO:0007669"/>
    <property type="project" value="InterPro"/>
</dbReference>
<dbReference type="EMBL" id="JXXN02003015">
    <property type="protein sequence ID" value="THD22082.1"/>
    <property type="molecule type" value="Genomic_DNA"/>
</dbReference>
<reference evidence="3" key="1">
    <citation type="submission" date="2019-03" db="EMBL/GenBank/DDBJ databases">
        <title>Improved annotation for the trematode Fasciola hepatica.</title>
        <authorList>
            <person name="Choi Y.-J."/>
            <person name="Martin J."/>
            <person name="Mitreva M."/>
        </authorList>
    </citation>
    <scope>NUCLEOTIDE SEQUENCE [LARGE SCALE GENOMIC DNA]</scope>
</reference>
<dbReference type="InterPro" id="IPR000467">
    <property type="entry name" value="G_patch_dom"/>
</dbReference>
<evidence type="ECO:0000259" key="2">
    <source>
        <dbReference type="PROSITE" id="PS50174"/>
    </source>
</evidence>
<gene>
    <name evidence="3" type="ORF">D915_006956</name>
</gene>
<dbReference type="PROSITE" id="PS50174">
    <property type="entry name" value="G_PATCH"/>
    <property type="match status" value="1"/>
</dbReference>
<feature type="compositionally biased region" description="Low complexity" evidence="1">
    <location>
        <begin position="245"/>
        <end position="256"/>
    </location>
</feature>
<feature type="region of interest" description="Disordered" evidence="1">
    <location>
        <begin position="145"/>
        <end position="171"/>
    </location>
</feature>
<protein>
    <submittedName>
        <fullName evidence="3">Pin2-interacting protein X1</fullName>
    </submittedName>
</protein>
<dbReference type="InterPro" id="IPR050656">
    <property type="entry name" value="PINX1"/>
</dbReference>
<accession>A0A4E0RW79</accession>
<feature type="region of interest" description="Disordered" evidence="1">
    <location>
        <begin position="195"/>
        <end position="256"/>
    </location>
</feature>
<organism evidence="3 4">
    <name type="scientific">Fasciola hepatica</name>
    <name type="common">Liver fluke</name>
    <dbReference type="NCBI Taxonomy" id="6192"/>
    <lineage>
        <taxon>Eukaryota</taxon>
        <taxon>Metazoa</taxon>
        <taxon>Spiralia</taxon>
        <taxon>Lophotrochozoa</taxon>
        <taxon>Platyhelminthes</taxon>
        <taxon>Trematoda</taxon>
        <taxon>Digenea</taxon>
        <taxon>Plagiorchiida</taxon>
        <taxon>Echinostomata</taxon>
        <taxon>Echinostomatoidea</taxon>
        <taxon>Fasciolidae</taxon>
        <taxon>Fasciola</taxon>
    </lineage>
</organism>
<keyword evidence="4" id="KW-1185">Reference proteome</keyword>
<name>A0A4E0RW79_FASHE</name>
<comment type="caution">
    <text evidence="3">The sequence shown here is derived from an EMBL/GenBank/DDBJ whole genome shotgun (WGS) entry which is preliminary data.</text>
</comment>
<evidence type="ECO:0000256" key="1">
    <source>
        <dbReference type="SAM" id="MobiDB-lite"/>
    </source>
</evidence>
<proteinExistence type="predicted"/>
<dbReference type="SMART" id="SM00443">
    <property type="entry name" value="G_patch"/>
    <property type="match status" value="1"/>
</dbReference>
<sequence>MLAEPRKKVRYSNNPCGNSWANDHSGFGQQMLKRLGWSPGKGLGKNGDGIEKPIKASAKSDRRGLGKKMDYALGDCQQLEDYAKLLKSLNKSYCAVKRSSTTSLEDVSESSTTRLHYSKFVRAKDTSKYDSNALRVILGGTVEEDSTEADHIHRPDSSLNPTEPSDLPDFGIKTVTSRVSMTDYFKKKLASLKAKNATQEVSASETMDFERETSALNNKDIQEGSDMSELRPKRRKHSRDRHTDSNTTSCSSLAAATTDSEKSVDKCVPSVLQNFNGSKALIERQNPVPKSYVNRFEKALKSSPFSETNLLSVAGYQLY</sequence>
<dbReference type="Proteomes" id="UP000230066">
    <property type="component" value="Unassembled WGS sequence"/>
</dbReference>
<dbReference type="PANTHER" id="PTHR23149">
    <property type="entry name" value="G PATCH DOMAIN CONTAINING PROTEIN"/>
    <property type="match status" value="1"/>
</dbReference>
<evidence type="ECO:0000313" key="3">
    <source>
        <dbReference type="EMBL" id="THD22082.1"/>
    </source>
</evidence>